<feature type="domain" description="Helix-turn-helix" evidence="1">
    <location>
        <begin position="4"/>
        <end position="52"/>
    </location>
</feature>
<name>A0A0G0SZB4_9BACT</name>
<dbReference type="SUPFAM" id="SSF46955">
    <property type="entry name" value="Putative DNA-binding domain"/>
    <property type="match status" value="1"/>
</dbReference>
<dbReference type="NCBIfam" id="TIGR01764">
    <property type="entry name" value="excise"/>
    <property type="match status" value="1"/>
</dbReference>
<organism evidence="2 3">
    <name type="scientific">Candidatus Gottesmanbacteria bacterium GW2011_GWC2_39_8</name>
    <dbReference type="NCBI Taxonomy" id="1618450"/>
    <lineage>
        <taxon>Bacteria</taxon>
        <taxon>Candidatus Gottesmaniibacteriota</taxon>
    </lineage>
</organism>
<dbReference type="EMBL" id="LBXN01000088">
    <property type="protein sequence ID" value="KKR30967.1"/>
    <property type="molecule type" value="Genomic_DNA"/>
</dbReference>
<dbReference type="InterPro" id="IPR009061">
    <property type="entry name" value="DNA-bd_dom_put_sf"/>
</dbReference>
<sequence>MKILTIKEAAKILKINEHTAYRYAKEGKIPAIRVGRNWRVHEDQLEQWLKNKAGKDIGAWHRKKPEKKVKVA</sequence>
<dbReference type="AlphaFoldDB" id="A0A0G0SZB4"/>
<dbReference type="InterPro" id="IPR041657">
    <property type="entry name" value="HTH_17"/>
</dbReference>
<evidence type="ECO:0000313" key="3">
    <source>
        <dbReference type="Proteomes" id="UP000034539"/>
    </source>
</evidence>
<evidence type="ECO:0000259" key="1">
    <source>
        <dbReference type="Pfam" id="PF12728"/>
    </source>
</evidence>
<protein>
    <recommendedName>
        <fullName evidence="1">Helix-turn-helix domain-containing protein</fullName>
    </recommendedName>
</protein>
<dbReference type="Gene3D" id="1.10.1660.10">
    <property type="match status" value="1"/>
</dbReference>
<proteinExistence type="predicted"/>
<dbReference type="Pfam" id="PF12728">
    <property type="entry name" value="HTH_17"/>
    <property type="match status" value="1"/>
</dbReference>
<reference evidence="2 3" key="1">
    <citation type="journal article" date="2015" name="Nature">
        <title>rRNA introns, odd ribosomes, and small enigmatic genomes across a large radiation of phyla.</title>
        <authorList>
            <person name="Brown C.T."/>
            <person name="Hug L.A."/>
            <person name="Thomas B.C."/>
            <person name="Sharon I."/>
            <person name="Castelle C.J."/>
            <person name="Singh A."/>
            <person name="Wilkins M.J."/>
            <person name="Williams K.H."/>
            <person name="Banfield J.F."/>
        </authorList>
    </citation>
    <scope>NUCLEOTIDE SEQUENCE [LARGE SCALE GENOMIC DNA]</scope>
</reference>
<accession>A0A0G0SZB4</accession>
<dbReference type="Proteomes" id="UP000034539">
    <property type="component" value="Unassembled WGS sequence"/>
</dbReference>
<comment type="caution">
    <text evidence="2">The sequence shown here is derived from an EMBL/GenBank/DDBJ whole genome shotgun (WGS) entry which is preliminary data.</text>
</comment>
<dbReference type="InterPro" id="IPR010093">
    <property type="entry name" value="SinI_DNA-bd"/>
</dbReference>
<evidence type="ECO:0000313" key="2">
    <source>
        <dbReference type="EMBL" id="KKR30967.1"/>
    </source>
</evidence>
<gene>
    <name evidence="2" type="ORF">UT63_C0088G0003</name>
</gene>
<dbReference type="GO" id="GO:0003677">
    <property type="term" value="F:DNA binding"/>
    <property type="evidence" value="ECO:0007669"/>
    <property type="project" value="InterPro"/>
</dbReference>